<protein>
    <submittedName>
        <fullName evidence="1">Uncharacterized protein</fullName>
    </submittedName>
</protein>
<dbReference type="Proteomes" id="UP001642484">
    <property type="component" value="Unassembled WGS sequence"/>
</dbReference>
<name>A0ABP0NSW0_9DINO</name>
<accession>A0ABP0NSW0</accession>
<gene>
    <name evidence="1" type="ORF">CCMP2556_LOCUS32868</name>
</gene>
<reference evidence="1 2" key="1">
    <citation type="submission" date="2024-02" db="EMBL/GenBank/DDBJ databases">
        <authorList>
            <person name="Chen Y."/>
            <person name="Shah S."/>
            <person name="Dougan E. K."/>
            <person name="Thang M."/>
            <person name="Chan C."/>
        </authorList>
    </citation>
    <scope>NUCLEOTIDE SEQUENCE [LARGE SCALE GENOMIC DNA]</scope>
</reference>
<organism evidence="1 2">
    <name type="scientific">Durusdinium trenchii</name>
    <dbReference type="NCBI Taxonomy" id="1381693"/>
    <lineage>
        <taxon>Eukaryota</taxon>
        <taxon>Sar</taxon>
        <taxon>Alveolata</taxon>
        <taxon>Dinophyceae</taxon>
        <taxon>Suessiales</taxon>
        <taxon>Symbiodiniaceae</taxon>
        <taxon>Durusdinium</taxon>
    </lineage>
</organism>
<keyword evidence="2" id="KW-1185">Reference proteome</keyword>
<evidence type="ECO:0000313" key="2">
    <source>
        <dbReference type="Proteomes" id="UP001642484"/>
    </source>
</evidence>
<proteinExistence type="predicted"/>
<evidence type="ECO:0000313" key="1">
    <source>
        <dbReference type="EMBL" id="CAK9066880.1"/>
    </source>
</evidence>
<dbReference type="EMBL" id="CAXAMN010022141">
    <property type="protein sequence ID" value="CAK9066880.1"/>
    <property type="molecule type" value="Genomic_DNA"/>
</dbReference>
<sequence length="433" mass="48332">MDKVKLWSRKFQTYAEQQGAMDFKHINDRFQRGKDWSEDFLERKHKLVHFSSLVLAHSAIVSSQAEMGPDGYGCHLCLNLEQRGFLEVEGPARVDLRCGEKQSLSELQNPDPERSLAPHWRVQQRGIHATACIIKNIVAGVSSNSQKPLLVVDLLPSRFAEWSLASWSIQAAFLQEANRELDVRFLGVYHSDNAEELTSARAVLMGRLISDYWDGCEKAGSKTREASSFSESLPTLQSLVINEDGEIKIPDLLQQKYSQQPGLKDFTAKLAEDTEISGALRTFHAAQQRGNATPSVSTATVPTRTLASPEWQGDSPINVRKRLNLEEISMSQFESANDNTLVAMADSKEIKSVADIMCDVAKHQGAGTGDRPLAYRYDISAMTMVNVYKPKELAADTDKQHIRSVQFGAVFHAKYSQLPRCQLCDVVWEAMVG</sequence>
<comment type="caution">
    <text evidence="1">The sequence shown here is derived from an EMBL/GenBank/DDBJ whole genome shotgun (WGS) entry which is preliminary data.</text>
</comment>